<dbReference type="GO" id="GO:0005634">
    <property type="term" value="C:nucleus"/>
    <property type="evidence" value="ECO:0007669"/>
    <property type="project" value="TreeGrafter"/>
</dbReference>
<evidence type="ECO:0000313" key="9">
    <source>
        <dbReference type="Proteomes" id="UP000274922"/>
    </source>
</evidence>
<protein>
    <recommendedName>
        <fullName evidence="1">Trimethylguanosine synthase</fullName>
    </recommendedName>
    <alternativeName>
        <fullName evidence="7">Cap-specific guanine-N(2) methyltransferase</fullName>
    </alternativeName>
</protein>
<dbReference type="PANTHER" id="PTHR14741:SF32">
    <property type="entry name" value="TRIMETHYLGUANOSINE SYNTHASE"/>
    <property type="match status" value="1"/>
</dbReference>
<evidence type="ECO:0000256" key="3">
    <source>
        <dbReference type="ARBA" id="ARBA00047418"/>
    </source>
</evidence>
<dbReference type="SUPFAM" id="SSF53335">
    <property type="entry name" value="S-adenosyl-L-methionine-dependent methyltransferases"/>
    <property type="match status" value="1"/>
</dbReference>
<reference evidence="9" key="1">
    <citation type="journal article" date="2018" name="Nat. Microbiol.">
        <title>Leveraging single-cell genomics to expand the fungal tree of life.</title>
        <authorList>
            <person name="Ahrendt S.R."/>
            <person name="Quandt C.A."/>
            <person name="Ciobanu D."/>
            <person name="Clum A."/>
            <person name="Salamov A."/>
            <person name="Andreopoulos B."/>
            <person name="Cheng J.F."/>
            <person name="Woyke T."/>
            <person name="Pelin A."/>
            <person name="Henrissat B."/>
            <person name="Reynolds N.K."/>
            <person name="Benny G.L."/>
            <person name="Smith M.E."/>
            <person name="James T.Y."/>
            <person name="Grigoriev I.V."/>
        </authorList>
    </citation>
    <scope>NUCLEOTIDE SEQUENCE [LARGE SCALE GENOMIC DNA]</scope>
    <source>
        <strain evidence="9">ATCC 52028</strain>
    </source>
</reference>
<dbReference type="Pfam" id="PF09445">
    <property type="entry name" value="Methyltransf_15"/>
    <property type="match status" value="1"/>
</dbReference>
<comment type="catalytic activity">
    <reaction evidence="3">
        <text>a 5'-end (N(2),N(7)-dimethyl 5'-triphosphoguanosine)-ribonucleoside in snoRNA + S-adenosyl-L-methionine = a 5'-end (N(2),N(2),N(7)-trimethyl 5'-triphosphoguanosine)-ribonucleoside in snoRNA + S-adenosyl-L-homocysteine + H(+)</text>
        <dbReference type="Rhea" id="RHEA:78507"/>
        <dbReference type="Rhea" id="RHEA-COMP:19088"/>
        <dbReference type="Rhea" id="RHEA-COMP:19090"/>
        <dbReference type="ChEBI" id="CHEBI:15378"/>
        <dbReference type="ChEBI" id="CHEBI:57856"/>
        <dbReference type="ChEBI" id="CHEBI:59789"/>
        <dbReference type="ChEBI" id="CHEBI:167623"/>
        <dbReference type="ChEBI" id="CHEBI:172880"/>
    </reaction>
    <physiologicalReaction direction="left-to-right" evidence="3">
        <dbReference type="Rhea" id="RHEA:78508"/>
    </physiologicalReaction>
</comment>
<dbReference type="EMBL" id="ML014148">
    <property type="protein sequence ID" value="RKP02239.1"/>
    <property type="molecule type" value="Genomic_DNA"/>
</dbReference>
<comment type="catalytic activity">
    <reaction evidence="6">
        <text>a 5'-end (N(7)-methyl 5'-triphosphoguanosine)-ribonucleoside in snRNA + S-adenosyl-L-methionine = a 5'-end (N(2),N(7)-dimethyl 5'-triphosphoguanosine)-ribonucleoside in snRNA + S-adenosyl-L-homocysteine + H(+)</text>
        <dbReference type="Rhea" id="RHEA:78471"/>
        <dbReference type="Rhea" id="RHEA-COMP:19085"/>
        <dbReference type="Rhea" id="RHEA-COMP:19087"/>
        <dbReference type="ChEBI" id="CHEBI:15378"/>
        <dbReference type="ChEBI" id="CHEBI:57856"/>
        <dbReference type="ChEBI" id="CHEBI:59789"/>
        <dbReference type="ChEBI" id="CHEBI:156461"/>
        <dbReference type="ChEBI" id="CHEBI:172880"/>
    </reaction>
    <physiologicalReaction direction="left-to-right" evidence="6">
        <dbReference type="Rhea" id="RHEA:78472"/>
    </physiologicalReaction>
</comment>
<evidence type="ECO:0000256" key="4">
    <source>
        <dbReference type="ARBA" id="ARBA00048740"/>
    </source>
</evidence>
<proteinExistence type="inferred from homology"/>
<dbReference type="GO" id="GO:0071164">
    <property type="term" value="F:RNA cap trimethylguanosine synthase activity"/>
    <property type="evidence" value="ECO:0007669"/>
    <property type="project" value="TreeGrafter"/>
</dbReference>
<dbReference type="AlphaFoldDB" id="A0A4V1IUZ1"/>
<dbReference type="OrthoDB" id="194443at2759"/>
<dbReference type="Gene3D" id="3.40.50.150">
    <property type="entry name" value="Vaccinia Virus protein VP39"/>
    <property type="match status" value="1"/>
</dbReference>
<keyword evidence="9" id="KW-1185">Reference proteome</keyword>
<gene>
    <name evidence="8" type="ORF">CXG81DRAFT_1353</name>
</gene>
<dbReference type="InterPro" id="IPR029063">
    <property type="entry name" value="SAM-dependent_MTases_sf"/>
</dbReference>
<evidence type="ECO:0000256" key="5">
    <source>
        <dbReference type="ARBA" id="ARBA00048763"/>
    </source>
</evidence>
<dbReference type="Proteomes" id="UP000274922">
    <property type="component" value="Unassembled WGS sequence"/>
</dbReference>
<organism evidence="8 9">
    <name type="scientific">Caulochytrium protostelioides</name>
    <dbReference type="NCBI Taxonomy" id="1555241"/>
    <lineage>
        <taxon>Eukaryota</taxon>
        <taxon>Fungi</taxon>
        <taxon>Fungi incertae sedis</taxon>
        <taxon>Chytridiomycota</taxon>
        <taxon>Chytridiomycota incertae sedis</taxon>
        <taxon>Chytridiomycetes</taxon>
        <taxon>Caulochytriales</taxon>
        <taxon>Caulochytriaceae</taxon>
        <taxon>Caulochytrium</taxon>
    </lineage>
</organism>
<dbReference type="STRING" id="1555241.A0A4V1IUZ1"/>
<evidence type="ECO:0000256" key="1">
    <source>
        <dbReference type="ARBA" id="ARBA00018517"/>
    </source>
</evidence>
<comment type="catalytic activity">
    <reaction evidence="5">
        <text>a 5'-end (N(2),N(7)-dimethyl 5'-triphosphoguanosine)-ribonucleoside in snRNA + S-adenosyl-L-methionine = a 5'-end (N(2),N(2),N(7)-trimethyl 5'-triphosphoguanosine)-ribonucleoside in snRNA + S-adenosyl-L-homocysteine + H(+)</text>
        <dbReference type="Rhea" id="RHEA:78479"/>
        <dbReference type="Rhea" id="RHEA-COMP:19087"/>
        <dbReference type="Rhea" id="RHEA-COMP:19089"/>
        <dbReference type="ChEBI" id="CHEBI:15378"/>
        <dbReference type="ChEBI" id="CHEBI:57856"/>
        <dbReference type="ChEBI" id="CHEBI:59789"/>
        <dbReference type="ChEBI" id="CHEBI:167623"/>
        <dbReference type="ChEBI" id="CHEBI:172880"/>
    </reaction>
    <physiologicalReaction direction="left-to-right" evidence="5">
        <dbReference type="Rhea" id="RHEA:78480"/>
    </physiologicalReaction>
</comment>
<dbReference type="PANTHER" id="PTHR14741">
    <property type="entry name" value="S-ADENOSYLMETHIONINE-DEPENDENT METHYLTRANSFERASE RELATED"/>
    <property type="match status" value="1"/>
</dbReference>
<dbReference type="CDD" id="cd02440">
    <property type="entry name" value="AdoMet_MTases"/>
    <property type="match status" value="1"/>
</dbReference>
<accession>A0A4V1IUZ1</accession>
<name>A0A4V1IUZ1_9FUNG</name>
<evidence type="ECO:0000313" key="8">
    <source>
        <dbReference type="EMBL" id="RKP02239.1"/>
    </source>
</evidence>
<sequence>AKMPRALMKYWRFRYGLFSRWEEGIVADDEGLFSITPERIALQQALRMGWHDMVAVDLFGGVGGNVIALARMGFRVYSVDMSAVRCAALKHNCRVYGVADRVTVVQRDVVELLSVPEDDTTPGGGADPMRLATRLGLDVPPFIFMSPPWGGPDYISATSFNIAEGLALRGDDGAIRLAGDQVLKRSLAQAIGLMAFIPRNTTVEALNALDMGPCLLEHSHIDGRVKGLSV</sequence>
<evidence type="ECO:0000256" key="7">
    <source>
        <dbReference type="ARBA" id="ARBA00049790"/>
    </source>
</evidence>
<feature type="non-terminal residue" evidence="8">
    <location>
        <position position="230"/>
    </location>
</feature>
<dbReference type="InterPro" id="IPR019012">
    <property type="entry name" value="RNA_cap_Gua-N2-MeTrfase"/>
</dbReference>
<comment type="catalytic activity">
    <reaction evidence="4">
        <text>a 5'-end (N(7)-methyl 5'-triphosphoguanosine)-ribonucleoside in snoRNA + S-adenosyl-L-methionine = a 5'-end (N(2),N(7)-dimethyl 5'-triphosphoguanosine)-ribonucleoside in snoRNA + S-adenosyl-L-homocysteine + H(+)</text>
        <dbReference type="Rhea" id="RHEA:78475"/>
        <dbReference type="Rhea" id="RHEA-COMP:19086"/>
        <dbReference type="Rhea" id="RHEA-COMP:19088"/>
        <dbReference type="ChEBI" id="CHEBI:15378"/>
        <dbReference type="ChEBI" id="CHEBI:57856"/>
        <dbReference type="ChEBI" id="CHEBI:59789"/>
        <dbReference type="ChEBI" id="CHEBI:156461"/>
        <dbReference type="ChEBI" id="CHEBI:172880"/>
    </reaction>
    <physiologicalReaction direction="left-to-right" evidence="4">
        <dbReference type="Rhea" id="RHEA:78476"/>
    </physiologicalReaction>
</comment>
<feature type="non-terminal residue" evidence="8">
    <location>
        <position position="1"/>
    </location>
</feature>
<comment type="similarity">
    <text evidence="2">Belongs to the methyltransferase superfamily. Trimethylguanosine synthase family.</text>
</comment>
<evidence type="ECO:0000256" key="6">
    <source>
        <dbReference type="ARBA" id="ARBA00049075"/>
    </source>
</evidence>
<evidence type="ECO:0000256" key="2">
    <source>
        <dbReference type="ARBA" id="ARBA00025783"/>
    </source>
</evidence>